<feature type="domain" description="ABC3 transporter permease C-terminal" evidence="8">
    <location>
        <begin position="272"/>
        <end position="390"/>
    </location>
</feature>
<comment type="subcellular location">
    <subcellularLocation>
        <location evidence="1">Cell membrane</location>
        <topology evidence="1">Multi-pass membrane protein</topology>
    </subcellularLocation>
</comment>
<dbReference type="AlphaFoldDB" id="A0A7G8BJ17"/>
<evidence type="ECO:0000256" key="4">
    <source>
        <dbReference type="ARBA" id="ARBA00022989"/>
    </source>
</evidence>
<name>A0A7G8BJ17_9BACT</name>
<evidence type="ECO:0000259" key="8">
    <source>
        <dbReference type="Pfam" id="PF02687"/>
    </source>
</evidence>
<evidence type="ECO:0000256" key="6">
    <source>
        <dbReference type="ARBA" id="ARBA00038076"/>
    </source>
</evidence>
<dbReference type="Pfam" id="PF02687">
    <property type="entry name" value="FtsX"/>
    <property type="match status" value="2"/>
</dbReference>
<evidence type="ECO:0000313" key="11">
    <source>
        <dbReference type="Proteomes" id="UP000515312"/>
    </source>
</evidence>
<feature type="transmembrane region" description="Helical" evidence="7">
    <location>
        <begin position="21"/>
        <end position="43"/>
    </location>
</feature>
<feature type="transmembrane region" description="Helical" evidence="7">
    <location>
        <begin position="763"/>
        <end position="785"/>
    </location>
</feature>
<dbReference type="EMBL" id="CP060394">
    <property type="protein sequence ID" value="QNI32537.1"/>
    <property type="molecule type" value="Genomic_DNA"/>
</dbReference>
<keyword evidence="4 7" id="KW-1133">Transmembrane helix</keyword>
<dbReference type="PANTHER" id="PTHR30572">
    <property type="entry name" value="MEMBRANE COMPONENT OF TRANSPORTER-RELATED"/>
    <property type="match status" value="1"/>
</dbReference>
<feature type="transmembrane region" description="Helical" evidence="7">
    <location>
        <begin position="358"/>
        <end position="380"/>
    </location>
</feature>
<keyword evidence="5 7" id="KW-0472">Membrane</keyword>
<dbReference type="InterPro" id="IPR017800">
    <property type="entry name" value="ADOP"/>
</dbReference>
<keyword evidence="3 7" id="KW-0812">Transmembrane</keyword>
<reference evidence="10 11" key="1">
    <citation type="submission" date="2020-08" db="EMBL/GenBank/DDBJ databases">
        <title>Edaphobacter telluris sp. nov. and Acidobacterium dinghuensis sp. nov., two acidobacteria isolated from forest soil.</title>
        <authorList>
            <person name="Fu J."/>
            <person name="Qiu L."/>
        </authorList>
    </citation>
    <scope>NUCLEOTIDE SEQUENCE [LARGE SCALE GENOMIC DNA]</scope>
    <source>
        <strain evidence="10">4Y35</strain>
    </source>
</reference>
<feature type="transmembrane region" description="Helical" evidence="7">
    <location>
        <begin position="414"/>
        <end position="433"/>
    </location>
</feature>
<feature type="domain" description="MacB-like periplasmic core" evidence="9">
    <location>
        <begin position="22"/>
        <end position="231"/>
    </location>
</feature>
<evidence type="ECO:0000259" key="9">
    <source>
        <dbReference type="Pfam" id="PF12704"/>
    </source>
</evidence>
<gene>
    <name evidence="10" type="ORF">H7849_00435</name>
</gene>
<dbReference type="NCBIfam" id="TIGR03434">
    <property type="entry name" value="ADOP"/>
    <property type="match status" value="1"/>
</dbReference>
<dbReference type="Pfam" id="PF12704">
    <property type="entry name" value="MacB_PCD"/>
    <property type="match status" value="2"/>
</dbReference>
<dbReference type="GO" id="GO:0022857">
    <property type="term" value="F:transmembrane transporter activity"/>
    <property type="evidence" value="ECO:0007669"/>
    <property type="project" value="TreeGrafter"/>
</dbReference>
<protein>
    <submittedName>
        <fullName evidence="10">ABC transporter permease</fullName>
    </submittedName>
</protein>
<evidence type="ECO:0000256" key="2">
    <source>
        <dbReference type="ARBA" id="ARBA00022475"/>
    </source>
</evidence>
<evidence type="ECO:0000256" key="5">
    <source>
        <dbReference type="ARBA" id="ARBA00023136"/>
    </source>
</evidence>
<organism evidence="10 11">
    <name type="scientific">Alloacidobacterium dinghuense</name>
    <dbReference type="NCBI Taxonomy" id="2763107"/>
    <lineage>
        <taxon>Bacteria</taxon>
        <taxon>Pseudomonadati</taxon>
        <taxon>Acidobacteriota</taxon>
        <taxon>Terriglobia</taxon>
        <taxon>Terriglobales</taxon>
        <taxon>Acidobacteriaceae</taxon>
        <taxon>Alloacidobacterium</taxon>
    </lineage>
</organism>
<accession>A0A7G8BJ17</accession>
<dbReference type="Proteomes" id="UP000515312">
    <property type="component" value="Chromosome"/>
</dbReference>
<feature type="transmembrane region" description="Helical" evidence="7">
    <location>
        <begin position="675"/>
        <end position="701"/>
    </location>
</feature>
<feature type="transmembrane region" description="Helical" evidence="7">
    <location>
        <begin position="265"/>
        <end position="287"/>
    </location>
</feature>
<proteinExistence type="inferred from homology"/>
<keyword evidence="11" id="KW-1185">Reference proteome</keyword>
<evidence type="ECO:0000256" key="7">
    <source>
        <dbReference type="SAM" id="Phobius"/>
    </source>
</evidence>
<dbReference type="RefSeq" id="WP_186743491.1">
    <property type="nucleotide sequence ID" value="NZ_CP060394.1"/>
</dbReference>
<dbReference type="GO" id="GO:0005886">
    <property type="term" value="C:plasma membrane"/>
    <property type="evidence" value="ECO:0007669"/>
    <property type="project" value="UniProtKB-SubCell"/>
</dbReference>
<keyword evidence="2" id="KW-1003">Cell membrane</keyword>
<evidence type="ECO:0000256" key="1">
    <source>
        <dbReference type="ARBA" id="ARBA00004651"/>
    </source>
</evidence>
<comment type="similarity">
    <text evidence="6">Belongs to the ABC-4 integral membrane protein family.</text>
</comment>
<dbReference type="InterPro" id="IPR050250">
    <property type="entry name" value="Macrolide_Exporter_MacB"/>
</dbReference>
<dbReference type="PANTHER" id="PTHR30572:SF4">
    <property type="entry name" value="ABC TRANSPORTER PERMEASE YTRF"/>
    <property type="match status" value="1"/>
</dbReference>
<dbReference type="InterPro" id="IPR003838">
    <property type="entry name" value="ABC3_permease_C"/>
</dbReference>
<dbReference type="InterPro" id="IPR025857">
    <property type="entry name" value="MacB_PCD"/>
</dbReference>
<feature type="domain" description="ABC3 transporter permease C-terminal" evidence="8">
    <location>
        <begin position="679"/>
        <end position="791"/>
    </location>
</feature>
<feature type="transmembrane region" description="Helical" evidence="7">
    <location>
        <begin position="731"/>
        <end position="751"/>
    </location>
</feature>
<sequence length="799" mass="85469">MGTFLQDLRFAARQLWKHPTFTITAILTLALGIGANTAIFTVVQSILLAPLPYVDPSRIVALDTNWTDSGHVSRRVTGPDAADVRSQAHSLEALSMYEGGDMGVTLKDHAVFSRVAGVDVNFERVFGLTPIAGRLFSDSEAHHAALVSDRFARDNFGSAEAALGQTLRIENETLQITGVIPGSFDFPEKTQVWFALPLQPESTERTAFNYKAIGKLRAGVSVDAARSELGAISQRLQAAYPDANKNKQMMVVPLQEELTGKARPMLLLLFAAVGMILLIACVNVTHLELARSIERQRELAVRTALGSSRWQLRRLVMAESLLISLAGAALGIALAVPAVRTLVAMAPVGLPRAMEIHLNGWVLAFTLGLSLLTTVAASLVPARKAAKVDPSEALKQDSSRGLAGRSASALRSGLVVAEVAATFVLAVGAGLLLRTLVTLTARDMGYQTGRMLVVDADAPAHTVDEAQRVLQQYDQLFGQLAALPGVKRAAGIMGLPTGSHGSNGYYTVTGKGPMDVNHSPYADFSVASPGYFQTMGIPLKLGRDFNAQDNYSGQFVAVISESLARQSFGDANPIGKQIQCGLDSDKWMTIVGVVGDVRQDSPAANPGPTLYMPMKQHPFYATEIHIVLRTKVAPLTLMNAVQSEIMRTNSQIATKFTTMDTMVGESISAERFRSVLISSFAGLGLLLAMLGVYGMMAYSVAQRTFEIGVRMAFGAERNAILRMILSHTARLACWGIVLGMVASFAMTRLITSMLVGVSAADPLSLLLATVLLLITAAVAALAPAWRAAQVDPMVALRAE</sequence>
<feature type="domain" description="MacB-like periplasmic core" evidence="9">
    <location>
        <begin position="413"/>
        <end position="642"/>
    </location>
</feature>
<dbReference type="KEGG" id="adin:H7849_00435"/>
<feature type="transmembrane region" description="Helical" evidence="7">
    <location>
        <begin position="315"/>
        <end position="338"/>
    </location>
</feature>
<evidence type="ECO:0000256" key="3">
    <source>
        <dbReference type="ARBA" id="ARBA00022692"/>
    </source>
</evidence>
<evidence type="ECO:0000313" key="10">
    <source>
        <dbReference type="EMBL" id="QNI32537.1"/>
    </source>
</evidence>